<keyword evidence="3" id="KW-1185">Reference proteome</keyword>
<protein>
    <submittedName>
        <fullName evidence="2">DUF4369 domain-containing protein</fullName>
    </submittedName>
</protein>
<organism evidence="2 3">
    <name type="scientific">Gaetbulibacter aestuarii</name>
    <dbReference type="NCBI Taxonomy" id="1502358"/>
    <lineage>
        <taxon>Bacteria</taxon>
        <taxon>Pseudomonadati</taxon>
        <taxon>Bacteroidota</taxon>
        <taxon>Flavobacteriia</taxon>
        <taxon>Flavobacteriales</taxon>
        <taxon>Flavobacteriaceae</taxon>
        <taxon>Gaetbulibacter</taxon>
    </lineage>
</organism>
<sequence>MKRTLPVLCALIMVACGKKDKDLIVKGHVDGLKKGTIYLKKMNDSSLVSVDSVSINGSSDFELSSALESPQMFYLYLDKNSKQENRIAFFADKGITEINTSLKNFAFGAKIKGSKQQDVYAEYQKIISRLNGENLNLIEEQLNAQKSGDSALIDSLNTMGEKLLKRRYLYSVNFAINHADSEVAPYIALADIYNAQYKLLDTINKSLTPQVKASKYGKELDTFLAKIRANENIKE</sequence>
<dbReference type="PROSITE" id="PS51257">
    <property type="entry name" value="PROKAR_LIPOPROTEIN"/>
    <property type="match status" value="1"/>
</dbReference>
<dbReference type="InterPro" id="IPR025380">
    <property type="entry name" value="DUF4369"/>
</dbReference>
<proteinExistence type="predicted"/>
<evidence type="ECO:0000259" key="1">
    <source>
        <dbReference type="Pfam" id="PF14289"/>
    </source>
</evidence>
<accession>A0ABW7MYK9</accession>
<feature type="domain" description="DUF4369" evidence="1">
    <location>
        <begin position="25"/>
        <end position="120"/>
    </location>
</feature>
<dbReference type="EMBL" id="JBAWKB010000002">
    <property type="protein sequence ID" value="MFH6771910.1"/>
    <property type="molecule type" value="Genomic_DNA"/>
</dbReference>
<comment type="caution">
    <text evidence="2">The sequence shown here is derived from an EMBL/GenBank/DDBJ whole genome shotgun (WGS) entry which is preliminary data.</text>
</comment>
<dbReference type="Proteomes" id="UP001610100">
    <property type="component" value="Unassembled WGS sequence"/>
</dbReference>
<evidence type="ECO:0000313" key="3">
    <source>
        <dbReference type="Proteomes" id="UP001610100"/>
    </source>
</evidence>
<dbReference type="RefSeq" id="WP_395360682.1">
    <property type="nucleotide sequence ID" value="NZ_JBAWKB010000002.1"/>
</dbReference>
<name>A0ABW7MYK9_9FLAO</name>
<gene>
    <name evidence="2" type="ORF">V8G58_08200</name>
</gene>
<reference evidence="2 3" key="1">
    <citation type="submission" date="2024-02" db="EMBL/GenBank/DDBJ databases">
        <title>A Gaetbulibacter species isolated from tidal flats and genomic insights of their niches.</title>
        <authorList>
            <person name="Ye Y."/>
        </authorList>
    </citation>
    <scope>NUCLEOTIDE SEQUENCE [LARGE SCALE GENOMIC DNA]</scope>
    <source>
        <strain evidence="2 3">KYW382</strain>
    </source>
</reference>
<dbReference type="Pfam" id="PF14289">
    <property type="entry name" value="DUF4369"/>
    <property type="match status" value="1"/>
</dbReference>
<evidence type="ECO:0000313" key="2">
    <source>
        <dbReference type="EMBL" id="MFH6771910.1"/>
    </source>
</evidence>